<dbReference type="InterPro" id="IPR012910">
    <property type="entry name" value="Plug_dom"/>
</dbReference>
<evidence type="ECO:0000256" key="2">
    <source>
        <dbReference type="ARBA" id="ARBA00022448"/>
    </source>
</evidence>
<dbReference type="InterPro" id="IPR036942">
    <property type="entry name" value="Beta-barrel_TonB_sf"/>
</dbReference>
<comment type="similarity">
    <text evidence="8">Belongs to the TonB-dependent receptor family.</text>
</comment>
<evidence type="ECO:0000259" key="9">
    <source>
        <dbReference type="Pfam" id="PF00593"/>
    </source>
</evidence>
<feature type="domain" description="TonB-dependent receptor-like beta-barrel" evidence="9">
    <location>
        <begin position="228"/>
        <end position="633"/>
    </location>
</feature>
<comment type="subcellular location">
    <subcellularLocation>
        <location evidence="1">Cell outer membrane</location>
        <topology evidence="1">Multi-pass membrane protein</topology>
    </subcellularLocation>
</comment>
<keyword evidence="2" id="KW-0813">Transport</keyword>
<evidence type="ECO:0000256" key="4">
    <source>
        <dbReference type="ARBA" id="ARBA00022692"/>
    </source>
</evidence>
<dbReference type="Pfam" id="PF00593">
    <property type="entry name" value="TonB_dep_Rec_b-barrel"/>
    <property type="match status" value="1"/>
</dbReference>
<dbReference type="InterPro" id="IPR037066">
    <property type="entry name" value="Plug_dom_sf"/>
</dbReference>
<dbReference type="Gene3D" id="2.40.170.20">
    <property type="entry name" value="TonB-dependent receptor, beta-barrel domain"/>
    <property type="match status" value="1"/>
</dbReference>
<dbReference type="InterPro" id="IPR000531">
    <property type="entry name" value="Beta-barrel_TonB"/>
</dbReference>
<evidence type="ECO:0000313" key="12">
    <source>
        <dbReference type="Proteomes" id="UP001205566"/>
    </source>
</evidence>
<evidence type="ECO:0000313" key="11">
    <source>
        <dbReference type="EMBL" id="MCQ3828167.1"/>
    </source>
</evidence>
<dbReference type="Proteomes" id="UP001205566">
    <property type="component" value="Unassembled WGS sequence"/>
</dbReference>
<dbReference type="PANTHER" id="PTHR30069">
    <property type="entry name" value="TONB-DEPENDENT OUTER MEMBRANE RECEPTOR"/>
    <property type="match status" value="1"/>
</dbReference>
<evidence type="ECO:0000256" key="1">
    <source>
        <dbReference type="ARBA" id="ARBA00004571"/>
    </source>
</evidence>
<reference evidence="11" key="1">
    <citation type="thesis" date="2020" institute="Technische Universitat Dresden" country="Dresden, Germany">
        <title>The Agarolytic System of Microbulbifer elongatus PORT2, Isolated from Batu Karas, Pangandaran West Java Indonesia.</title>
        <authorList>
            <person name="Anggraeni S.R."/>
        </authorList>
    </citation>
    <scope>NUCLEOTIDE SEQUENCE</scope>
    <source>
        <strain evidence="11">PORT2</strain>
    </source>
</reference>
<evidence type="ECO:0000256" key="6">
    <source>
        <dbReference type="ARBA" id="ARBA00023136"/>
    </source>
</evidence>
<keyword evidence="11" id="KW-0675">Receptor</keyword>
<keyword evidence="3" id="KW-1134">Transmembrane beta strand</keyword>
<dbReference type="EMBL" id="JACASI010000010">
    <property type="protein sequence ID" value="MCQ3828167.1"/>
    <property type="molecule type" value="Genomic_DNA"/>
</dbReference>
<gene>
    <name evidence="11" type="ORF">HXX02_01775</name>
</gene>
<accession>A0ABT1NY04</accession>
<feature type="domain" description="TonB-dependent receptor plug" evidence="10">
    <location>
        <begin position="52"/>
        <end position="155"/>
    </location>
</feature>
<sequence>MDPLISLMAVALSGIPDSLVAEASSESLEEVSVLGRRLNLTGEAISASQGEVGPAEIGSWPLLRTGDLMEFVPGMVATQHSGSGKANQYFLRGFNLDHGTDFATFVDGMPVNLRTHGHGQGYTDLNFVIAETVQRLRYRKGPYYADIGDFSSAGAAEFTIADQLPQGLAEGSVGEYGWRRGVIADSAELSSSQLLYAAEWQTYSGPWRDIDEDVGKLNLLARLSGDLGTGRGRVTLMSYDNQWNSPDQIPARAVASGQIDAYGSLDPTLGGETSRHSLSAGWDAPLAGGDFSASGYMIDYEFSLWSNFTYQLDNPQQGDQFKQFDDRRIYGFDLSQSWNGERGGWQLGLQGRRDDIAQVGLYRTNRRDDVSTVREDAVVEDSLGIYAAHQYQLTDTVRSYLGMRYDHYDFDVDASLPVNSGSRSDGASSVKASLAWQPLPVAEFYGSFGQGLHSNDARGTVIQVDPNSGDPVDSVDPLVASTGYELGARVFVTDQLHGTLAVWDLALDSELLFVGDAGNTEASRPSERNGVELGVYWFATDALNTELELAYTDASFSDSDPAGSEIPGAIPFVASAAVNYNGQNGWFAALHLRHFGPYPLIEDGSVESDGASMVNLRVGREFSDWRIQVDLMNALDSDDHDVDYFYGSRLPGEAMSGVEDVHYHIFEPRALRASVRYRF</sequence>
<organism evidence="11 12">
    <name type="scientific">Microbulbifer elongatus</name>
    <dbReference type="NCBI Taxonomy" id="86173"/>
    <lineage>
        <taxon>Bacteria</taxon>
        <taxon>Pseudomonadati</taxon>
        <taxon>Pseudomonadota</taxon>
        <taxon>Gammaproteobacteria</taxon>
        <taxon>Cellvibrionales</taxon>
        <taxon>Microbulbiferaceae</taxon>
        <taxon>Microbulbifer</taxon>
    </lineage>
</organism>
<comment type="caution">
    <text evidence="11">The sequence shown here is derived from an EMBL/GenBank/DDBJ whole genome shotgun (WGS) entry which is preliminary data.</text>
</comment>
<keyword evidence="7" id="KW-0998">Cell outer membrane</keyword>
<keyword evidence="4" id="KW-0812">Transmembrane</keyword>
<dbReference type="InterPro" id="IPR039426">
    <property type="entry name" value="TonB-dep_rcpt-like"/>
</dbReference>
<keyword evidence="12" id="KW-1185">Reference proteome</keyword>
<evidence type="ECO:0000256" key="8">
    <source>
        <dbReference type="RuleBase" id="RU003357"/>
    </source>
</evidence>
<evidence type="ECO:0000256" key="7">
    <source>
        <dbReference type="ARBA" id="ARBA00023237"/>
    </source>
</evidence>
<dbReference type="PANTHER" id="PTHR30069:SF36">
    <property type="entry name" value="BLL6948 PROTEIN"/>
    <property type="match status" value="1"/>
</dbReference>
<evidence type="ECO:0000256" key="3">
    <source>
        <dbReference type="ARBA" id="ARBA00022452"/>
    </source>
</evidence>
<keyword evidence="6 8" id="KW-0472">Membrane</keyword>
<dbReference type="Gene3D" id="2.170.130.10">
    <property type="entry name" value="TonB-dependent receptor, plug domain"/>
    <property type="match status" value="1"/>
</dbReference>
<dbReference type="SUPFAM" id="SSF56935">
    <property type="entry name" value="Porins"/>
    <property type="match status" value="1"/>
</dbReference>
<dbReference type="Pfam" id="PF07715">
    <property type="entry name" value="Plug"/>
    <property type="match status" value="1"/>
</dbReference>
<evidence type="ECO:0000256" key="5">
    <source>
        <dbReference type="ARBA" id="ARBA00023077"/>
    </source>
</evidence>
<protein>
    <submittedName>
        <fullName evidence="11">TonB-dependent receptor</fullName>
    </submittedName>
</protein>
<keyword evidence="5 8" id="KW-0798">TonB box</keyword>
<name>A0ABT1NY04_9GAMM</name>
<dbReference type="RefSeq" id="WP_255873035.1">
    <property type="nucleotide sequence ID" value="NZ_JACASI010000010.1"/>
</dbReference>
<evidence type="ECO:0000259" key="10">
    <source>
        <dbReference type="Pfam" id="PF07715"/>
    </source>
</evidence>
<proteinExistence type="inferred from homology"/>